<proteinExistence type="predicted"/>
<keyword evidence="2" id="KW-1185">Reference proteome</keyword>
<reference evidence="1 2" key="1">
    <citation type="submission" date="2019-06" db="EMBL/GenBank/DDBJ databases">
        <title>Genomic insights into carbon and energy metabolism of Deferribacter autotrophicus revealed new metabolic traits in the phylum Deferribacteres.</title>
        <authorList>
            <person name="Slobodkin A.I."/>
            <person name="Slobodkina G.B."/>
            <person name="Allioux M."/>
            <person name="Alain K."/>
            <person name="Jebbar M."/>
            <person name="Shadrin V."/>
            <person name="Kublanov I.V."/>
            <person name="Toshchakov S.V."/>
            <person name="Bonch-Osmolovskaya E.A."/>
        </authorList>
    </citation>
    <scope>NUCLEOTIDE SEQUENCE [LARGE SCALE GENOMIC DNA]</scope>
    <source>
        <strain evidence="1 2">SL50</strain>
    </source>
</reference>
<protein>
    <submittedName>
        <fullName evidence="1">Uncharacterized protein</fullName>
    </submittedName>
</protein>
<dbReference type="RefSeq" id="WP_149266918.1">
    <property type="nucleotide sequence ID" value="NZ_VFJB01000007.1"/>
</dbReference>
<comment type="caution">
    <text evidence="1">The sequence shown here is derived from an EMBL/GenBank/DDBJ whole genome shotgun (WGS) entry which is preliminary data.</text>
</comment>
<evidence type="ECO:0000313" key="2">
    <source>
        <dbReference type="Proteomes" id="UP000322876"/>
    </source>
</evidence>
<dbReference type="AlphaFoldDB" id="A0A5A8F6X0"/>
<organism evidence="1 2">
    <name type="scientific">Deferribacter autotrophicus</name>
    <dbReference type="NCBI Taxonomy" id="500465"/>
    <lineage>
        <taxon>Bacteria</taxon>
        <taxon>Pseudomonadati</taxon>
        <taxon>Deferribacterota</taxon>
        <taxon>Deferribacteres</taxon>
        <taxon>Deferribacterales</taxon>
        <taxon>Deferribacteraceae</taxon>
        <taxon>Deferribacter</taxon>
    </lineage>
</organism>
<evidence type="ECO:0000313" key="1">
    <source>
        <dbReference type="EMBL" id="KAA0257537.1"/>
    </source>
</evidence>
<dbReference type="EMBL" id="VFJB01000007">
    <property type="protein sequence ID" value="KAA0257537.1"/>
    <property type="molecule type" value="Genomic_DNA"/>
</dbReference>
<sequence>MFKFIKSKREEKEKEFFEIIKEFRSQFPATEGWSINTFINNKTGYVVTKIEKNGKVMSQATVEKGDSIIDSERKSIMEALIRFGFVPDVTS</sequence>
<accession>A0A5A8F6X0</accession>
<dbReference type="Proteomes" id="UP000322876">
    <property type="component" value="Unassembled WGS sequence"/>
</dbReference>
<gene>
    <name evidence="1" type="ORF">FHQ18_09345</name>
</gene>
<name>A0A5A8F6X0_9BACT</name>